<keyword evidence="2" id="KW-1185">Reference proteome</keyword>
<accession>A0A371HSK6</accession>
<protein>
    <submittedName>
        <fullName evidence="1">Uncharacterized protein</fullName>
    </submittedName>
</protein>
<proteinExistence type="predicted"/>
<comment type="caution">
    <text evidence="1">The sequence shown here is derived from an EMBL/GenBank/DDBJ whole genome shotgun (WGS) entry which is preliminary data.</text>
</comment>
<name>A0A371HSK6_MUCPR</name>
<dbReference type="AlphaFoldDB" id="A0A371HSK6"/>
<dbReference type="Proteomes" id="UP000257109">
    <property type="component" value="Unassembled WGS sequence"/>
</dbReference>
<organism evidence="1 2">
    <name type="scientific">Mucuna pruriens</name>
    <name type="common">Velvet bean</name>
    <name type="synonym">Dolichos pruriens</name>
    <dbReference type="NCBI Taxonomy" id="157652"/>
    <lineage>
        <taxon>Eukaryota</taxon>
        <taxon>Viridiplantae</taxon>
        <taxon>Streptophyta</taxon>
        <taxon>Embryophyta</taxon>
        <taxon>Tracheophyta</taxon>
        <taxon>Spermatophyta</taxon>
        <taxon>Magnoliopsida</taxon>
        <taxon>eudicotyledons</taxon>
        <taxon>Gunneridae</taxon>
        <taxon>Pentapetalae</taxon>
        <taxon>rosids</taxon>
        <taxon>fabids</taxon>
        <taxon>Fabales</taxon>
        <taxon>Fabaceae</taxon>
        <taxon>Papilionoideae</taxon>
        <taxon>50 kb inversion clade</taxon>
        <taxon>NPAAA clade</taxon>
        <taxon>indigoferoid/millettioid clade</taxon>
        <taxon>Phaseoleae</taxon>
        <taxon>Mucuna</taxon>
    </lineage>
</organism>
<sequence>MTARTKIDIYFNIFEALKHPVEGHSIFSIDTIDRLVEEHMRWALAAIADFDSLSHIQNYSNSEDYISDQFVPPQSPTTELKPLSKHLKYTYLEDHKQFLEEKLLNVLRKHKKTIGWTLAGLQRNNPSIYMHKILLEEEARSIKQQ</sequence>
<gene>
    <name evidence="1" type="ORF">CR513_10367</name>
</gene>
<feature type="non-terminal residue" evidence="1">
    <location>
        <position position="1"/>
    </location>
</feature>
<reference evidence="1" key="1">
    <citation type="submission" date="2018-05" db="EMBL/GenBank/DDBJ databases">
        <title>Draft genome of Mucuna pruriens seed.</title>
        <authorList>
            <person name="Nnadi N.E."/>
            <person name="Vos R."/>
            <person name="Hasami M.H."/>
            <person name="Devisetty U.K."/>
            <person name="Aguiy J.C."/>
        </authorList>
    </citation>
    <scope>NUCLEOTIDE SEQUENCE [LARGE SCALE GENOMIC DNA]</scope>
    <source>
        <strain evidence="1">JCA_2017</strain>
    </source>
</reference>
<evidence type="ECO:0000313" key="1">
    <source>
        <dbReference type="EMBL" id="RDY05759.1"/>
    </source>
</evidence>
<dbReference type="EMBL" id="QJKJ01001819">
    <property type="protein sequence ID" value="RDY05759.1"/>
    <property type="molecule type" value="Genomic_DNA"/>
</dbReference>
<evidence type="ECO:0000313" key="2">
    <source>
        <dbReference type="Proteomes" id="UP000257109"/>
    </source>
</evidence>
<dbReference type="OrthoDB" id="1459910at2759"/>